<dbReference type="Gene3D" id="3.50.30.30">
    <property type="match status" value="1"/>
</dbReference>
<evidence type="ECO:0000256" key="10">
    <source>
        <dbReference type="ARBA" id="ARBA00022723"/>
    </source>
</evidence>
<evidence type="ECO:0000256" key="6">
    <source>
        <dbReference type="ARBA" id="ARBA00022553"/>
    </source>
</evidence>
<dbReference type="SUPFAM" id="SSF52025">
    <property type="entry name" value="PA domain"/>
    <property type="match status" value="1"/>
</dbReference>
<evidence type="ECO:0000256" key="20">
    <source>
        <dbReference type="ARBA" id="ARBA00052003"/>
    </source>
</evidence>
<keyword evidence="16" id="KW-0224">Dipeptidase</keyword>
<reference evidence="36 37" key="1">
    <citation type="journal article" date="2020" name="G3 (Bethesda)">
        <title>Draft Genome of the Common Snapping Turtle, Chelydra serpentina, a Model for Phenotypic Plasticity in Reptiles.</title>
        <authorList>
            <person name="Das D."/>
            <person name="Singh S.K."/>
            <person name="Bierstedt J."/>
            <person name="Erickson A."/>
            <person name="Galli G.L.J."/>
            <person name="Crossley D.A. 2nd"/>
            <person name="Rhen T."/>
        </authorList>
    </citation>
    <scope>NUCLEOTIDE SEQUENCE [LARGE SCALE GENOMIC DNA]</scope>
    <source>
        <strain evidence="36">KW</strain>
    </source>
</reference>
<dbReference type="Pfam" id="PF02225">
    <property type="entry name" value="PA"/>
    <property type="match status" value="1"/>
</dbReference>
<dbReference type="OrthoDB" id="5841748at2759"/>
<evidence type="ECO:0000256" key="19">
    <source>
        <dbReference type="ARBA" id="ARBA00023180"/>
    </source>
</evidence>
<keyword evidence="37" id="KW-1185">Reference proteome</keyword>
<organism evidence="36 37">
    <name type="scientific">Chelydra serpentina</name>
    <name type="common">Snapping turtle</name>
    <name type="synonym">Testudo serpentina</name>
    <dbReference type="NCBI Taxonomy" id="8475"/>
    <lineage>
        <taxon>Eukaryota</taxon>
        <taxon>Metazoa</taxon>
        <taxon>Chordata</taxon>
        <taxon>Craniata</taxon>
        <taxon>Vertebrata</taxon>
        <taxon>Euteleostomi</taxon>
        <taxon>Archelosauria</taxon>
        <taxon>Testudinata</taxon>
        <taxon>Testudines</taxon>
        <taxon>Cryptodira</taxon>
        <taxon>Durocryptodira</taxon>
        <taxon>Americhelydia</taxon>
        <taxon>Chelydroidea</taxon>
        <taxon>Chelydridae</taxon>
        <taxon>Chelydra</taxon>
    </lineage>
</organism>
<comment type="subunit">
    <text evidence="4">Homodimer.</text>
</comment>
<comment type="cofactor">
    <cofactor evidence="1">
        <name>Zn(2+)</name>
        <dbReference type="ChEBI" id="CHEBI:29105"/>
    </cofactor>
</comment>
<dbReference type="EMBL" id="JAHGAV010000114">
    <property type="protein sequence ID" value="KAG6931737.1"/>
    <property type="molecule type" value="Genomic_DNA"/>
</dbReference>
<proteinExistence type="inferred from homology"/>
<feature type="domain" description="PA" evidence="33">
    <location>
        <begin position="162"/>
        <end position="250"/>
    </location>
</feature>
<dbReference type="InterPro" id="IPR039373">
    <property type="entry name" value="Peptidase_M28B"/>
</dbReference>
<evidence type="ECO:0000256" key="9">
    <source>
        <dbReference type="ARBA" id="ARBA00022692"/>
    </source>
</evidence>
<dbReference type="GO" id="GO:0005886">
    <property type="term" value="C:plasma membrane"/>
    <property type="evidence" value="ECO:0007669"/>
    <property type="project" value="UniProtKB-SubCell"/>
</dbReference>
<dbReference type="AlphaFoldDB" id="A0A8T1SSP4"/>
<keyword evidence="8" id="KW-0645">Protease</keyword>
<dbReference type="SUPFAM" id="SSF47672">
    <property type="entry name" value="Transferrin receptor-like dimerisation domain"/>
    <property type="match status" value="1"/>
</dbReference>
<evidence type="ECO:0000256" key="22">
    <source>
        <dbReference type="ARBA" id="ARBA00056370"/>
    </source>
</evidence>
<dbReference type="EC" id="3.4.17.21" evidence="23"/>
<comment type="similarity">
    <text evidence="3">Belongs to the peptidase M28 family. M28B subfamily.</text>
</comment>
<dbReference type="PANTHER" id="PTHR10404">
    <property type="entry name" value="N-ACETYLATED-ALPHA-LINKED ACIDIC DIPEPTIDASE"/>
    <property type="match status" value="1"/>
</dbReference>
<evidence type="ECO:0000256" key="12">
    <source>
        <dbReference type="ARBA" id="ARBA00022833"/>
    </source>
</evidence>
<keyword evidence="17" id="KW-0482">Metalloprotease</keyword>
<accession>A0A8T1SSP4</accession>
<comment type="subcellular location">
    <subcellularLocation>
        <location evidence="2">Cell membrane</location>
        <topology evidence="2">Single-pass type II membrane protein</topology>
    </subcellularLocation>
</comment>
<keyword evidence="15 32" id="KW-1133">Transmembrane helix</keyword>
<sequence>MGGRQGALRTGLGCALLLALFLLGFLGGWLMKPTKKTTNSADAYQNVRQKLVAEMKAENIKQFLRSFTKFPHLAGTEQNLHLAKQVQAQWKEFGLDSAELVHYDVLLSYPNETQPNYVSIIDDQGNEIFNTSLFEPPPVGYENVSGVVPPYNAFSAQGLPEADLVYVNYGRTEDFFKLEREMGINCTGKIVIARYGKIFRGNKVKNAILAGAKGIILYSDPADYCAPGVDPYPSGWNLPGGGVQRGNVLNLNGAGDPLTPGYPAKEYTFRSEVDEGVGIPKIPVHPIGYHDAEILLRILGGPAAPDNSWRGNLNVSYNIGPGFAGSYSIRKVRMHVHSHNKITRIYNVIGTISGAEEPDRYIILGGHRDSWVFGGIDPTTGAAVLQEVARSFGKVAMEGWRPKRTIIFASWDAEEFGLLGSTEWAEENAKVLQERAVAYINTDSSIEGNYTLRVDCSPLLYKLVYNLTEEIASPDEGYEGKSLYESWLEKDPSTESKSHPRINKLGSGSDFEAYFQRLGITSGRARYTKNRRADKFSNYPVYHTVYETFELVERFYDPTFVKQLTIAQLRGGLVYELADSQVIPFNCKDYGEDLRKYTDRIYNLAKKHEEQVETYGVSFGPLFSAVTNFTEAAADFHRRLKEVDVNNPIAVRIMNDQLMFVERAFIDPLGLPGRKFYRHIVFAPSSHNKYAGESFPGIYDAMFDIENKADQRKAWEEVKRQISIAAF</sequence>
<dbReference type="Gene3D" id="1.20.930.40">
    <property type="entry name" value="Transferrin receptor-like, dimerisation domain"/>
    <property type="match status" value="1"/>
</dbReference>
<dbReference type="CDD" id="cd08022">
    <property type="entry name" value="M28_PSMA_like"/>
    <property type="match status" value="1"/>
</dbReference>
<evidence type="ECO:0000256" key="5">
    <source>
        <dbReference type="ARBA" id="ARBA00022475"/>
    </source>
</evidence>
<dbReference type="PANTHER" id="PTHR10404:SF38">
    <property type="entry name" value="N-ACETYLATED-ALPHA-LINKED ACIDIC DIPEPTIDASE 2"/>
    <property type="match status" value="1"/>
</dbReference>
<evidence type="ECO:0000256" key="23">
    <source>
        <dbReference type="ARBA" id="ARBA00066561"/>
    </source>
</evidence>
<comment type="caution">
    <text evidence="36">The sequence shown here is derived from an EMBL/GenBank/DDBJ whole genome shotgun (WGS) entry which is preliminary data.</text>
</comment>
<evidence type="ECO:0000256" key="32">
    <source>
        <dbReference type="SAM" id="Phobius"/>
    </source>
</evidence>
<evidence type="ECO:0000256" key="26">
    <source>
        <dbReference type="ARBA" id="ARBA00078457"/>
    </source>
</evidence>
<dbReference type="Pfam" id="PF04253">
    <property type="entry name" value="TFR_dimer"/>
    <property type="match status" value="1"/>
</dbReference>
<keyword evidence="14" id="KW-0735">Signal-anchor</keyword>
<dbReference type="GO" id="GO:0046872">
    <property type="term" value="F:metal ion binding"/>
    <property type="evidence" value="ECO:0007669"/>
    <property type="project" value="UniProtKB-KW"/>
</dbReference>
<evidence type="ECO:0000256" key="13">
    <source>
        <dbReference type="ARBA" id="ARBA00022837"/>
    </source>
</evidence>
<evidence type="ECO:0000256" key="14">
    <source>
        <dbReference type="ARBA" id="ARBA00022968"/>
    </source>
</evidence>
<evidence type="ECO:0000256" key="16">
    <source>
        <dbReference type="ARBA" id="ARBA00022997"/>
    </source>
</evidence>
<evidence type="ECO:0000256" key="11">
    <source>
        <dbReference type="ARBA" id="ARBA00022801"/>
    </source>
</evidence>
<evidence type="ECO:0000256" key="31">
    <source>
        <dbReference type="ARBA" id="ARBA00082320"/>
    </source>
</evidence>
<name>A0A8T1SSP4_CHESE</name>
<keyword evidence="12" id="KW-0862">Zinc</keyword>
<evidence type="ECO:0000256" key="24">
    <source>
        <dbReference type="ARBA" id="ARBA00070473"/>
    </source>
</evidence>
<evidence type="ECO:0000256" key="2">
    <source>
        <dbReference type="ARBA" id="ARBA00004401"/>
    </source>
</evidence>
<keyword evidence="18 32" id="KW-0472">Membrane</keyword>
<dbReference type="InterPro" id="IPR007365">
    <property type="entry name" value="TFR-like_dimer_dom"/>
</dbReference>
<feature type="non-terminal residue" evidence="36">
    <location>
        <position position="1"/>
    </location>
</feature>
<dbReference type="GO" id="GO:0004181">
    <property type="term" value="F:metallocarboxypeptidase activity"/>
    <property type="evidence" value="ECO:0007669"/>
    <property type="project" value="UniProtKB-EC"/>
</dbReference>
<dbReference type="FunFam" id="3.40.630.10:FF:000009">
    <property type="entry name" value="N-acetylated-alpha-linked acidic dipeptidase 2"/>
    <property type="match status" value="1"/>
</dbReference>
<keyword evidence="10" id="KW-0479">Metal-binding</keyword>
<evidence type="ECO:0000256" key="28">
    <source>
        <dbReference type="ARBA" id="ARBA00080362"/>
    </source>
</evidence>
<dbReference type="FunFam" id="3.50.30.30:FF:000002">
    <property type="entry name" value="N-acetylated-alpha-linked acidic dipeptidase 2"/>
    <property type="match status" value="1"/>
</dbReference>
<dbReference type="InterPro" id="IPR003137">
    <property type="entry name" value="PA_domain"/>
</dbReference>
<evidence type="ECO:0000256" key="25">
    <source>
        <dbReference type="ARBA" id="ARBA00075140"/>
    </source>
</evidence>
<feature type="transmembrane region" description="Helical" evidence="32">
    <location>
        <begin position="12"/>
        <end position="31"/>
    </location>
</feature>
<dbReference type="GO" id="GO:0006508">
    <property type="term" value="P:proteolysis"/>
    <property type="evidence" value="ECO:0007669"/>
    <property type="project" value="UniProtKB-KW"/>
</dbReference>
<evidence type="ECO:0000259" key="34">
    <source>
        <dbReference type="Pfam" id="PF04253"/>
    </source>
</evidence>
<dbReference type="FunFam" id="1.20.930.40:FF:000001">
    <property type="entry name" value="N-acetylated-alpha-linked acidic dipeptidase 2"/>
    <property type="match status" value="1"/>
</dbReference>
<evidence type="ECO:0000259" key="33">
    <source>
        <dbReference type="Pfam" id="PF02225"/>
    </source>
</evidence>
<evidence type="ECO:0000256" key="30">
    <source>
        <dbReference type="ARBA" id="ARBA00082075"/>
    </source>
</evidence>
<evidence type="ECO:0000256" key="8">
    <source>
        <dbReference type="ARBA" id="ARBA00022670"/>
    </source>
</evidence>
<keyword evidence="7" id="KW-0121">Carboxypeptidase</keyword>
<dbReference type="InterPro" id="IPR046450">
    <property type="entry name" value="PA_dom_sf"/>
</dbReference>
<feature type="domain" description="Peptidase M28" evidence="35">
    <location>
        <begin position="347"/>
        <end position="550"/>
    </location>
</feature>
<comment type="function">
    <text evidence="22">Has both folate hydrolase and N-acetylated-alpha-linked-acidic dipeptidase (NAALADase) activity. Has a preference for tri-alpha-glutamate peptides. In the intestine, required for the uptake of folate. In the brain, modulates excitatory neurotransmission through the hydrolysis of the neuropeptide, N-aceylaspartylglutamate (NAAG), thereby releasing glutamate.</text>
</comment>
<dbReference type="Pfam" id="PF04389">
    <property type="entry name" value="Peptidase_M28"/>
    <property type="match status" value="1"/>
</dbReference>
<dbReference type="Proteomes" id="UP000765507">
    <property type="component" value="Unassembled WGS sequence"/>
</dbReference>
<evidence type="ECO:0000256" key="29">
    <source>
        <dbReference type="ARBA" id="ARBA00080568"/>
    </source>
</evidence>
<evidence type="ECO:0000259" key="35">
    <source>
        <dbReference type="Pfam" id="PF04389"/>
    </source>
</evidence>
<feature type="domain" description="Transferrin receptor-like dimerisation" evidence="34">
    <location>
        <begin position="617"/>
        <end position="726"/>
    </location>
</feature>
<keyword evidence="9 32" id="KW-0812">Transmembrane</keyword>
<evidence type="ECO:0000256" key="17">
    <source>
        <dbReference type="ARBA" id="ARBA00023049"/>
    </source>
</evidence>
<evidence type="ECO:0000313" key="36">
    <source>
        <dbReference type="EMBL" id="KAG6931737.1"/>
    </source>
</evidence>
<keyword evidence="5" id="KW-1003">Cell membrane</keyword>
<keyword evidence="6" id="KW-0597">Phosphoprotein</keyword>
<comment type="catalytic activity">
    <reaction evidence="20">
        <text>Release of an unsubstituted, C-terminal glutamyl residue, typically from Ac-Asp-Glu or folylpoly-gamma-glutamates.</text>
        <dbReference type="EC" id="3.4.17.21"/>
    </reaction>
</comment>
<protein>
    <recommendedName>
        <fullName evidence="24">Glutamate carboxypeptidase 2</fullName>
        <ecNumber evidence="23">3.4.17.21</ecNumber>
    </recommendedName>
    <alternativeName>
        <fullName evidence="27">Folate hydrolase 1</fullName>
    </alternativeName>
    <alternativeName>
        <fullName evidence="30">Folylpoly-gamma-glutamate carboxypeptidase</fullName>
    </alternativeName>
    <alternativeName>
        <fullName evidence="31">Glutamate carboxypeptidase II</fullName>
    </alternativeName>
    <alternativeName>
        <fullName evidence="28">Membrane glutamate carboxypeptidase</fullName>
    </alternativeName>
    <alternativeName>
        <fullName evidence="29">N-acetylated-alpha-linked acidic dipeptidase I</fullName>
    </alternativeName>
    <alternativeName>
        <fullName evidence="25">Prostate-specific membrane antigen homolog</fullName>
    </alternativeName>
    <alternativeName>
        <fullName evidence="26">Pteroylpoly-gamma-glutamate carboxypeptidase</fullName>
    </alternativeName>
</protein>
<dbReference type="CDD" id="cd02121">
    <property type="entry name" value="PA_GCPII_like"/>
    <property type="match status" value="1"/>
</dbReference>
<keyword evidence="11" id="KW-0378">Hydrolase</keyword>
<keyword evidence="13" id="KW-0106">Calcium</keyword>
<evidence type="ECO:0000256" key="1">
    <source>
        <dbReference type="ARBA" id="ARBA00001947"/>
    </source>
</evidence>
<keyword evidence="19" id="KW-0325">Glycoprotein</keyword>
<evidence type="ECO:0000256" key="4">
    <source>
        <dbReference type="ARBA" id="ARBA00011738"/>
    </source>
</evidence>
<comment type="function">
    <text evidence="21">Also exhibits a dipeptidyl-peptidase IV type activity. In vitro, cleaves Gly-Pro-AMC.</text>
</comment>
<dbReference type="GO" id="GO:0016805">
    <property type="term" value="F:dipeptidase activity"/>
    <property type="evidence" value="ECO:0007669"/>
    <property type="project" value="UniProtKB-KW"/>
</dbReference>
<evidence type="ECO:0000256" key="27">
    <source>
        <dbReference type="ARBA" id="ARBA00079527"/>
    </source>
</evidence>
<gene>
    <name evidence="36" type="primary">NAALAD2</name>
    <name evidence="36" type="ORF">G0U57_001041</name>
</gene>
<dbReference type="InterPro" id="IPR007484">
    <property type="entry name" value="Peptidase_M28"/>
</dbReference>
<dbReference type="InterPro" id="IPR036757">
    <property type="entry name" value="TFR-like_dimer_dom_sf"/>
</dbReference>
<evidence type="ECO:0000256" key="7">
    <source>
        <dbReference type="ARBA" id="ARBA00022645"/>
    </source>
</evidence>
<evidence type="ECO:0000256" key="3">
    <source>
        <dbReference type="ARBA" id="ARBA00005634"/>
    </source>
</evidence>
<evidence type="ECO:0000313" key="37">
    <source>
        <dbReference type="Proteomes" id="UP000765507"/>
    </source>
</evidence>
<evidence type="ECO:0000256" key="15">
    <source>
        <dbReference type="ARBA" id="ARBA00022989"/>
    </source>
</evidence>
<evidence type="ECO:0000256" key="18">
    <source>
        <dbReference type="ARBA" id="ARBA00023136"/>
    </source>
</evidence>
<dbReference type="SUPFAM" id="SSF53187">
    <property type="entry name" value="Zn-dependent exopeptidases"/>
    <property type="match status" value="1"/>
</dbReference>
<dbReference type="Gene3D" id="3.40.630.10">
    <property type="entry name" value="Zn peptidases"/>
    <property type="match status" value="1"/>
</dbReference>
<evidence type="ECO:0000256" key="21">
    <source>
        <dbReference type="ARBA" id="ARBA00054055"/>
    </source>
</evidence>